<dbReference type="SUPFAM" id="SSF56112">
    <property type="entry name" value="Protein kinase-like (PK-like)"/>
    <property type="match status" value="1"/>
</dbReference>
<protein>
    <recommendedName>
        <fullName evidence="1">Aminoglycoside phosphotransferase domain-containing protein</fullName>
    </recommendedName>
</protein>
<proteinExistence type="predicted"/>
<dbReference type="Pfam" id="PF01636">
    <property type="entry name" value="APH"/>
    <property type="match status" value="1"/>
</dbReference>
<dbReference type="Gene3D" id="3.90.1200.10">
    <property type="match status" value="1"/>
</dbReference>
<accession>A0ABY2A3D3</accession>
<feature type="domain" description="Aminoglycoside phosphotransferase" evidence="1">
    <location>
        <begin position="54"/>
        <end position="278"/>
    </location>
</feature>
<gene>
    <name evidence="2" type="ORF">E0H58_20980</name>
</gene>
<dbReference type="InterPro" id="IPR002575">
    <property type="entry name" value="Aminoglycoside_PTrfase"/>
</dbReference>
<sequence length="362" mass="39351">MDLRLEDVTSAVQRVLGCDGVVVTGVRALWQPRLASTRGVYRVDLTGVSGGPSALVLKLVNGSLQGSSMPREAELYASAVLPSGETGISCPGFFGLSEGPGGGVGIWLELVEGRAAGEWTAETFAQIAEHVGQFTRSCPPETVTAARRVPPRDLCARSDLMQRSLELLDQHCNDRLVRQVYPGDISRGLHQLWERRIPLAAAVASAPRGVCHGDAQRNNLLPRSSRRTTAIDWANLATAPIGLDAATLFHYALAYFDFDVEHADGLDKAIFNGYLRGLGATGEAQTAAIRLTYCTQLALGLGLLEVEPVLRMITDHDRREAAETFYRRPLQEILNRRHHLAGLLLDLGREALSNSKRPWGRG</sequence>
<dbReference type="EMBL" id="SJJY01000004">
    <property type="protein sequence ID" value="TCC22850.1"/>
    <property type="molecule type" value="Genomic_DNA"/>
</dbReference>
<evidence type="ECO:0000313" key="2">
    <source>
        <dbReference type="EMBL" id="TCC22850.1"/>
    </source>
</evidence>
<organism evidence="2 3">
    <name type="scientific">Kribbella speibonae</name>
    <dbReference type="NCBI Taxonomy" id="1572660"/>
    <lineage>
        <taxon>Bacteria</taxon>
        <taxon>Bacillati</taxon>
        <taxon>Actinomycetota</taxon>
        <taxon>Actinomycetes</taxon>
        <taxon>Propionibacteriales</taxon>
        <taxon>Kribbellaceae</taxon>
        <taxon>Kribbella</taxon>
    </lineage>
</organism>
<dbReference type="RefSeq" id="WP_131463081.1">
    <property type="nucleotide sequence ID" value="NZ_SJJY01000004.1"/>
</dbReference>
<name>A0ABY2A3D3_9ACTN</name>
<evidence type="ECO:0000259" key="1">
    <source>
        <dbReference type="Pfam" id="PF01636"/>
    </source>
</evidence>
<reference evidence="2 3" key="1">
    <citation type="submission" date="2019-02" db="EMBL/GenBank/DDBJ databases">
        <title>Kribbella capetownensis sp. nov. and Kribbella speibonae sp. nov., isolated from soil.</title>
        <authorList>
            <person name="Curtis S.M."/>
            <person name="Norton I."/>
            <person name="Everest G.J."/>
            <person name="Meyers P.R."/>
        </authorList>
    </citation>
    <scope>NUCLEOTIDE SEQUENCE [LARGE SCALE GENOMIC DNA]</scope>
    <source>
        <strain evidence="2 3">SK5</strain>
    </source>
</reference>
<dbReference type="Proteomes" id="UP000292385">
    <property type="component" value="Unassembled WGS sequence"/>
</dbReference>
<evidence type="ECO:0000313" key="3">
    <source>
        <dbReference type="Proteomes" id="UP000292385"/>
    </source>
</evidence>
<dbReference type="InterPro" id="IPR011009">
    <property type="entry name" value="Kinase-like_dom_sf"/>
</dbReference>
<comment type="caution">
    <text evidence="2">The sequence shown here is derived from an EMBL/GenBank/DDBJ whole genome shotgun (WGS) entry which is preliminary data.</text>
</comment>
<keyword evidence="3" id="KW-1185">Reference proteome</keyword>